<keyword evidence="12" id="KW-0131">Cell cycle</keyword>
<dbReference type="InterPro" id="IPR054473">
    <property type="entry name" value="KIF2A-like_N"/>
</dbReference>
<dbReference type="InterPro" id="IPR027640">
    <property type="entry name" value="Kinesin-like_fam"/>
</dbReference>
<evidence type="ECO:0000256" key="13">
    <source>
        <dbReference type="ARBA" id="ARBA00061030"/>
    </source>
</evidence>
<keyword evidence="11" id="KW-0206">Cytoskeleton</keyword>
<evidence type="ECO:0000256" key="4">
    <source>
        <dbReference type="ARBA" id="ARBA00022701"/>
    </source>
</evidence>
<reference evidence="19" key="1">
    <citation type="submission" date="2016-11" db="UniProtKB">
        <authorList>
            <consortium name="WormBaseParasite"/>
        </authorList>
    </citation>
    <scope>IDENTIFICATION</scope>
</reference>
<dbReference type="WBParaSite" id="MhA1_Contig781.frz3.gene3">
    <property type="protein sequence ID" value="MhA1_Contig781.frz3.gene3"/>
    <property type="gene ID" value="MhA1_Contig781.frz3.gene3"/>
</dbReference>
<feature type="compositionally biased region" description="Polar residues" evidence="16">
    <location>
        <begin position="106"/>
        <end position="125"/>
    </location>
</feature>
<feature type="region of interest" description="Disordered" evidence="16">
    <location>
        <begin position="247"/>
        <end position="288"/>
    </location>
</feature>
<dbReference type="GO" id="GO:0003777">
    <property type="term" value="F:microtubule motor activity"/>
    <property type="evidence" value="ECO:0007669"/>
    <property type="project" value="InterPro"/>
</dbReference>
<keyword evidence="7" id="KW-0159">Chromosome partition</keyword>
<evidence type="ECO:0000313" key="19">
    <source>
        <dbReference type="WBParaSite" id="MhA1_Contig781.frz3.gene3"/>
    </source>
</evidence>
<keyword evidence="8 14" id="KW-0067">ATP-binding</keyword>
<dbReference type="GO" id="GO:0007019">
    <property type="term" value="P:microtubule depolymerization"/>
    <property type="evidence" value="ECO:0007669"/>
    <property type="project" value="TreeGrafter"/>
</dbReference>
<keyword evidence="2" id="KW-0963">Cytoplasm</keyword>
<sequence length="789" mass="89082">MDKLTEGMQVEIVRSDGRVHGAIICQINHKTSSVSVEWFEKGETKGKEVDFNALVKHNPLIFQTRSDPPETSMKNPVTNGDITKGTTAKKQTTINSFEPKIKTNKRNGNTGLSLQEPTPKNNRQKSFPVAPIKINFYDAELSDQKGIKRTSKVEQNLVNEDMGKTQQTSKIQGFLLTRTIFSFLDIDKLVVGMNVNIRRSDGRVHGALVTQIARLTGMISVEWFERGETKGKDIELASIIRNNPELFTPSGLHTSRSRQSISSLNHGQNQLQPLQSLPPPTASSSTNNTTIAFIDNEKIIGERRRTHAIPKSDKKELQMLDDIDEDFNIKSEPVHLTDENQPNNIPASSLAQASRRSKLLTNIEDMERNREQRRVQQDVARKQRELQMQIDPGNPNWEFLSMIRDYQAQLVYRPLRITDPVLDNRICVCVRKRPLSKKELTGKEVEVVTIPNKDRVIVHQPQTKVDLTKYLVNQQFKFDYTFNENSSNELVYKFSAQPLVKTIFQRGFATCFAYGQTGSGKTHTMGGIIEGKHLDCSAGIYAMTANDVFALLHSPEYKNECLMVSCSFFEIYGTMVFDLLSKKSKLRVLEDAKHVVQVVGLKEVKVNSVEEVLKIIKLGSNQRTAGQTSANSNSSRSHAVFQIILRKREKTADVLYGKFSLIDLAGNERGADTISSDRQTRLEGAEINKSLLALKECIRAMGRDEQHIPFRGSKLTLILRDSFVGKYAKTCMIAMISPGISCVENTMNTLRYADRVKELGGDRDDPVEQSVDIKQEYEDDENFLWSDDE</sequence>
<dbReference type="SMART" id="SM00129">
    <property type="entry name" value="KISc"/>
    <property type="match status" value="1"/>
</dbReference>
<feature type="binding site" evidence="14">
    <location>
        <begin position="515"/>
        <end position="522"/>
    </location>
    <ligand>
        <name>ATP</name>
        <dbReference type="ChEBI" id="CHEBI:30616"/>
    </ligand>
</feature>
<feature type="compositionally biased region" description="Polar residues" evidence="16">
    <location>
        <begin position="251"/>
        <end position="267"/>
    </location>
</feature>
<dbReference type="GO" id="GO:0000922">
    <property type="term" value="C:spindle pole"/>
    <property type="evidence" value="ECO:0007669"/>
    <property type="project" value="UniProtKB-SubCell"/>
</dbReference>
<comment type="subcellular location">
    <subcellularLocation>
        <location evidence="1">Cytoplasm</location>
        <location evidence="1">Cytoskeleton</location>
        <location evidence="1">Spindle pole</location>
    </subcellularLocation>
</comment>
<comment type="similarity">
    <text evidence="13">Belongs to the TRAFAC class myosin-kinesin ATPase superfamily. Kinesin family. KIN-13 subfamily.</text>
</comment>
<dbReference type="Pfam" id="PF22923">
    <property type="entry name" value="KIF2A-like_1st"/>
    <property type="match status" value="2"/>
</dbReference>
<evidence type="ECO:0000256" key="6">
    <source>
        <dbReference type="ARBA" id="ARBA00022776"/>
    </source>
</evidence>
<evidence type="ECO:0000256" key="9">
    <source>
        <dbReference type="ARBA" id="ARBA00023054"/>
    </source>
</evidence>
<dbReference type="InterPro" id="IPR019821">
    <property type="entry name" value="Kinesin_motor_CS"/>
</dbReference>
<dbReference type="PANTHER" id="PTHR47971">
    <property type="entry name" value="KINESIN-RELATED PROTEIN 6"/>
    <property type="match status" value="1"/>
</dbReference>
<evidence type="ECO:0000313" key="18">
    <source>
        <dbReference type="Proteomes" id="UP000095281"/>
    </source>
</evidence>
<keyword evidence="18" id="KW-1185">Reference proteome</keyword>
<dbReference type="InterPro" id="IPR027417">
    <property type="entry name" value="P-loop_NTPase"/>
</dbReference>
<dbReference type="Pfam" id="PF00225">
    <property type="entry name" value="Kinesin"/>
    <property type="match status" value="1"/>
</dbReference>
<evidence type="ECO:0000256" key="5">
    <source>
        <dbReference type="ARBA" id="ARBA00022741"/>
    </source>
</evidence>
<protein>
    <recommendedName>
        <fullName evidence="15">Kinesin-like protein</fullName>
    </recommendedName>
</protein>
<evidence type="ECO:0000256" key="12">
    <source>
        <dbReference type="ARBA" id="ARBA00023306"/>
    </source>
</evidence>
<dbReference type="SUPFAM" id="SSF52540">
    <property type="entry name" value="P-loop containing nucleoside triphosphate hydrolases"/>
    <property type="match status" value="1"/>
</dbReference>
<keyword evidence="6" id="KW-0498">Mitosis</keyword>
<dbReference type="Proteomes" id="UP000095281">
    <property type="component" value="Unplaced"/>
</dbReference>
<feature type="region of interest" description="Disordered" evidence="16">
    <location>
        <begin position="63"/>
        <end position="126"/>
    </location>
</feature>
<dbReference type="PROSITE" id="PS00411">
    <property type="entry name" value="KINESIN_MOTOR_1"/>
    <property type="match status" value="1"/>
</dbReference>
<evidence type="ECO:0000256" key="15">
    <source>
        <dbReference type="RuleBase" id="RU000394"/>
    </source>
</evidence>
<dbReference type="GO" id="GO:0005524">
    <property type="term" value="F:ATP binding"/>
    <property type="evidence" value="ECO:0007669"/>
    <property type="project" value="UniProtKB-UniRule"/>
</dbReference>
<accession>A0A1I8BZR5</accession>
<feature type="compositionally biased region" description="Polar residues" evidence="16">
    <location>
        <begin position="72"/>
        <end position="96"/>
    </location>
</feature>
<name>A0A1I8BZR5_MELHA</name>
<dbReference type="GO" id="GO:0007059">
    <property type="term" value="P:chromosome segregation"/>
    <property type="evidence" value="ECO:0007669"/>
    <property type="project" value="UniProtKB-KW"/>
</dbReference>
<dbReference type="AlphaFoldDB" id="A0A1I8BZR5"/>
<keyword evidence="3" id="KW-0132">Cell division</keyword>
<organism evidence="18 19">
    <name type="scientific">Meloidogyne hapla</name>
    <name type="common">Root-knot nematode worm</name>
    <dbReference type="NCBI Taxonomy" id="6305"/>
    <lineage>
        <taxon>Eukaryota</taxon>
        <taxon>Metazoa</taxon>
        <taxon>Ecdysozoa</taxon>
        <taxon>Nematoda</taxon>
        <taxon>Chromadorea</taxon>
        <taxon>Rhabditida</taxon>
        <taxon>Tylenchina</taxon>
        <taxon>Tylenchomorpha</taxon>
        <taxon>Tylenchoidea</taxon>
        <taxon>Meloidogynidae</taxon>
        <taxon>Meloidogyninae</taxon>
        <taxon>Meloidogyne</taxon>
    </lineage>
</organism>
<dbReference type="GO" id="GO:0005828">
    <property type="term" value="C:kinetochore microtubule"/>
    <property type="evidence" value="ECO:0007669"/>
    <property type="project" value="UniProtKB-ARBA"/>
</dbReference>
<dbReference type="FunFam" id="3.40.850.10:FF:000012">
    <property type="entry name" value="Kinesin-like protein"/>
    <property type="match status" value="1"/>
</dbReference>
<dbReference type="PRINTS" id="PR00380">
    <property type="entry name" value="KINESINHEAVY"/>
</dbReference>
<dbReference type="InterPro" id="IPR036961">
    <property type="entry name" value="Kinesin_motor_dom_sf"/>
</dbReference>
<keyword evidence="4 15" id="KW-0493">Microtubule</keyword>
<keyword evidence="5 14" id="KW-0547">Nucleotide-binding</keyword>
<dbReference type="CDD" id="cd01367">
    <property type="entry name" value="KISc_KIF2_like"/>
    <property type="match status" value="1"/>
</dbReference>
<dbReference type="OMA" id="IYATQLE"/>
<dbReference type="GO" id="GO:0007018">
    <property type="term" value="P:microtubule-based movement"/>
    <property type="evidence" value="ECO:0007669"/>
    <property type="project" value="InterPro"/>
</dbReference>
<dbReference type="PANTHER" id="PTHR47971:SF8">
    <property type="entry name" value="KINESIN-LIKE PROTEIN"/>
    <property type="match status" value="1"/>
</dbReference>
<dbReference type="GO" id="GO:0008017">
    <property type="term" value="F:microtubule binding"/>
    <property type="evidence" value="ECO:0007669"/>
    <property type="project" value="InterPro"/>
</dbReference>
<keyword evidence="10 14" id="KW-0505">Motor protein</keyword>
<evidence type="ECO:0000256" key="8">
    <source>
        <dbReference type="ARBA" id="ARBA00022840"/>
    </source>
</evidence>
<proteinExistence type="inferred from homology"/>
<evidence type="ECO:0000256" key="7">
    <source>
        <dbReference type="ARBA" id="ARBA00022829"/>
    </source>
</evidence>
<feature type="domain" description="Kinesin motor" evidence="17">
    <location>
        <begin position="425"/>
        <end position="759"/>
    </location>
</feature>
<dbReference type="InterPro" id="IPR001752">
    <property type="entry name" value="Kinesin_motor_dom"/>
</dbReference>
<dbReference type="PROSITE" id="PS50067">
    <property type="entry name" value="KINESIN_MOTOR_2"/>
    <property type="match status" value="1"/>
</dbReference>
<evidence type="ECO:0000256" key="3">
    <source>
        <dbReference type="ARBA" id="ARBA00022618"/>
    </source>
</evidence>
<evidence type="ECO:0000256" key="2">
    <source>
        <dbReference type="ARBA" id="ARBA00022490"/>
    </source>
</evidence>
<evidence type="ECO:0000256" key="14">
    <source>
        <dbReference type="PROSITE-ProRule" id="PRU00283"/>
    </source>
</evidence>
<keyword evidence="9" id="KW-0175">Coiled coil</keyword>
<dbReference type="GO" id="GO:0051301">
    <property type="term" value="P:cell division"/>
    <property type="evidence" value="ECO:0007669"/>
    <property type="project" value="UniProtKB-KW"/>
</dbReference>
<evidence type="ECO:0000259" key="17">
    <source>
        <dbReference type="PROSITE" id="PS50067"/>
    </source>
</evidence>
<dbReference type="Gene3D" id="3.40.850.10">
    <property type="entry name" value="Kinesin motor domain"/>
    <property type="match status" value="1"/>
</dbReference>
<evidence type="ECO:0000256" key="1">
    <source>
        <dbReference type="ARBA" id="ARBA00004647"/>
    </source>
</evidence>
<evidence type="ECO:0000256" key="11">
    <source>
        <dbReference type="ARBA" id="ARBA00023212"/>
    </source>
</evidence>
<evidence type="ECO:0000256" key="16">
    <source>
        <dbReference type="SAM" id="MobiDB-lite"/>
    </source>
</evidence>
<evidence type="ECO:0000256" key="10">
    <source>
        <dbReference type="ARBA" id="ARBA00023175"/>
    </source>
</evidence>